<dbReference type="PROSITE" id="PS50977">
    <property type="entry name" value="HTH_TETR_2"/>
    <property type="match status" value="2"/>
</dbReference>
<dbReference type="PRINTS" id="PR00455">
    <property type="entry name" value="HTHTETR"/>
</dbReference>
<dbReference type="PANTHER" id="PTHR30055:SF237">
    <property type="entry name" value="TRANSCRIPTIONAL REPRESSOR MCE3R"/>
    <property type="match status" value="1"/>
</dbReference>
<feature type="domain" description="HTH tetR-type" evidence="3">
    <location>
        <begin position="13"/>
        <end position="73"/>
    </location>
</feature>
<dbReference type="Proteomes" id="UP000592181">
    <property type="component" value="Unassembled WGS sequence"/>
</dbReference>
<keyword evidence="1 2" id="KW-0238">DNA-binding</keyword>
<evidence type="ECO:0000256" key="1">
    <source>
        <dbReference type="ARBA" id="ARBA00023125"/>
    </source>
</evidence>
<proteinExistence type="predicted"/>
<evidence type="ECO:0000313" key="4">
    <source>
        <dbReference type="EMBL" id="NYG35667.1"/>
    </source>
</evidence>
<dbReference type="GO" id="GO:0003700">
    <property type="term" value="F:DNA-binding transcription factor activity"/>
    <property type="evidence" value="ECO:0007669"/>
    <property type="project" value="TreeGrafter"/>
</dbReference>
<dbReference type="SUPFAM" id="SSF46689">
    <property type="entry name" value="Homeodomain-like"/>
    <property type="match status" value="2"/>
</dbReference>
<dbReference type="EMBL" id="JACBZX010000001">
    <property type="protein sequence ID" value="NYG35667.1"/>
    <property type="molecule type" value="Genomic_DNA"/>
</dbReference>
<dbReference type="InterPro" id="IPR023772">
    <property type="entry name" value="DNA-bd_HTH_TetR-type_CS"/>
</dbReference>
<gene>
    <name evidence="4" type="ORF">BJY28_000136</name>
</gene>
<protein>
    <submittedName>
        <fullName evidence="4">AcrR family transcriptional regulator</fullName>
    </submittedName>
</protein>
<reference evidence="4 5" key="1">
    <citation type="submission" date="2020-07" db="EMBL/GenBank/DDBJ databases">
        <title>Sequencing the genomes of 1000 actinobacteria strains.</title>
        <authorList>
            <person name="Klenk H.-P."/>
        </authorList>
    </citation>
    <scope>NUCLEOTIDE SEQUENCE [LARGE SCALE GENOMIC DNA]</scope>
    <source>
        <strain evidence="4 5">DSM 24723</strain>
    </source>
</reference>
<dbReference type="AlphaFoldDB" id="A0A852WZI2"/>
<evidence type="ECO:0000256" key="2">
    <source>
        <dbReference type="PROSITE-ProRule" id="PRU00335"/>
    </source>
</evidence>
<dbReference type="Pfam" id="PF00440">
    <property type="entry name" value="TetR_N"/>
    <property type="match status" value="2"/>
</dbReference>
<dbReference type="GO" id="GO:0000976">
    <property type="term" value="F:transcription cis-regulatory region binding"/>
    <property type="evidence" value="ECO:0007669"/>
    <property type="project" value="TreeGrafter"/>
</dbReference>
<name>A0A852WZI2_9MICO</name>
<dbReference type="RefSeq" id="WP_179461300.1">
    <property type="nucleotide sequence ID" value="NZ_JACBZX010000001.1"/>
</dbReference>
<feature type="domain" description="HTH tetR-type" evidence="3">
    <location>
        <begin position="215"/>
        <end position="275"/>
    </location>
</feature>
<feature type="DNA-binding region" description="H-T-H motif" evidence="2">
    <location>
        <begin position="36"/>
        <end position="55"/>
    </location>
</feature>
<organism evidence="4 5">
    <name type="scientific">Janibacter alkaliphilus</name>
    <dbReference type="NCBI Taxonomy" id="1069963"/>
    <lineage>
        <taxon>Bacteria</taxon>
        <taxon>Bacillati</taxon>
        <taxon>Actinomycetota</taxon>
        <taxon>Actinomycetes</taxon>
        <taxon>Micrococcales</taxon>
        <taxon>Intrasporangiaceae</taxon>
        <taxon>Janibacter</taxon>
    </lineage>
</organism>
<evidence type="ECO:0000313" key="5">
    <source>
        <dbReference type="Proteomes" id="UP000592181"/>
    </source>
</evidence>
<dbReference type="InterPro" id="IPR009057">
    <property type="entry name" value="Homeodomain-like_sf"/>
</dbReference>
<dbReference type="PANTHER" id="PTHR30055">
    <property type="entry name" value="HTH-TYPE TRANSCRIPTIONAL REGULATOR RUTR"/>
    <property type="match status" value="1"/>
</dbReference>
<dbReference type="PROSITE" id="PS01081">
    <property type="entry name" value="HTH_TETR_1"/>
    <property type="match status" value="1"/>
</dbReference>
<dbReference type="Gene3D" id="1.10.357.10">
    <property type="entry name" value="Tetracycline Repressor, domain 2"/>
    <property type="match status" value="2"/>
</dbReference>
<feature type="DNA-binding region" description="H-T-H motif" evidence="2">
    <location>
        <begin position="238"/>
        <end position="257"/>
    </location>
</feature>
<keyword evidence="5" id="KW-1185">Reference proteome</keyword>
<accession>A0A852WZI2</accession>
<comment type="caution">
    <text evidence="4">The sequence shown here is derived from an EMBL/GenBank/DDBJ whole genome shotgun (WGS) entry which is preliminary data.</text>
</comment>
<evidence type="ECO:0000259" key="3">
    <source>
        <dbReference type="PROSITE" id="PS50977"/>
    </source>
</evidence>
<dbReference type="InterPro" id="IPR050109">
    <property type="entry name" value="HTH-type_TetR-like_transc_reg"/>
</dbReference>
<sequence length="396" mass="42324">MSRRPAAPGSRPRNRKELILLAAGRAFAAGGYPGTSMEDIARAVGITAAALYRHVPSKYELFRQCTEVMVGSLAETLAEQEADADLGQVLLALARTTVADRATGSLYRWEARYLDADDRASLRARFAEVVEGVDAHVGRAAPEPAASRSSRTAAALGAIGSVTVHRTSLAARRLERLVTEAALRAATADVDLHADDRGGAGSGETSVASVLAPGAGRREQILAAAVPLFHREGFAQVTMSRIAADVGLTPSALYRHFDGKTEILAAACLQAADSLQAAVQARVDVDTAPRLALAGLAEAYVDHAFACTALTAVAEAEVLGLPEDLRRPVVQVQRDHVGLWTEQLRRHRPELEVREARVLVHAALGVVVEVGRHLHWQDSPGHRRVTRELMLRALDA</sequence>
<dbReference type="InterPro" id="IPR001647">
    <property type="entry name" value="HTH_TetR"/>
</dbReference>
<dbReference type="Gene3D" id="1.10.10.60">
    <property type="entry name" value="Homeodomain-like"/>
    <property type="match status" value="2"/>
</dbReference>